<feature type="transmembrane region" description="Helical" evidence="12">
    <location>
        <begin position="82"/>
        <end position="108"/>
    </location>
</feature>
<evidence type="ECO:0000256" key="9">
    <source>
        <dbReference type="ARBA" id="ARBA00023004"/>
    </source>
</evidence>
<keyword evidence="11 12" id="KW-0472">Membrane</keyword>
<evidence type="ECO:0000256" key="8">
    <source>
        <dbReference type="ARBA" id="ARBA00023002"/>
    </source>
</evidence>
<evidence type="ECO:0000256" key="2">
    <source>
        <dbReference type="ARBA" id="ARBA00010823"/>
    </source>
</evidence>
<evidence type="ECO:0000256" key="1">
    <source>
        <dbReference type="ARBA" id="ARBA00004429"/>
    </source>
</evidence>
<keyword evidence="5 12" id="KW-0812">Transmembrane</keyword>
<dbReference type="STRING" id="1461694.ATO9_03645"/>
<evidence type="ECO:0000313" key="14">
    <source>
        <dbReference type="EMBL" id="KGM50588.1"/>
    </source>
</evidence>
<reference evidence="14 15" key="1">
    <citation type="journal article" date="2015" name="Antonie Van Leeuwenhoek">
        <title>Pseudooceanicola atlanticus gen. nov. sp. nov., isolated from surface seawater of the Atlantic Ocean and reclassification of Oceanicola batsensis, Oceanicola marinus, Oceanicola nitratireducens, Oceanicola nanhaiensis, Oceanicola antarcticus and Oceanicola flagellatus, as Pseudooceanicola batsensis comb. nov., Pseudooceanicola marinus comb. nov., Pseudooceanicola nitratireducens comb. nov., Pseudooceanicola nanhaiensis comb. nov., Pseudooceanicola antarcticus comb. nov., and Pseudooceanicola flagellatus comb. nov.</title>
        <authorList>
            <person name="Lai Q."/>
            <person name="Li G."/>
            <person name="Liu X."/>
            <person name="Du Y."/>
            <person name="Sun F."/>
            <person name="Shao Z."/>
        </authorList>
    </citation>
    <scope>NUCLEOTIDE SEQUENCE [LARGE SCALE GENOMIC DNA]</scope>
    <source>
        <strain evidence="14 15">22II-s11g</strain>
    </source>
</reference>
<feature type="domain" description="Fatty acid desaturase" evidence="13">
    <location>
        <begin position="118"/>
        <end position="324"/>
    </location>
</feature>
<keyword evidence="7 12" id="KW-1133">Transmembrane helix</keyword>
<feature type="transmembrane region" description="Helical" evidence="12">
    <location>
        <begin position="39"/>
        <end position="61"/>
    </location>
</feature>
<evidence type="ECO:0000256" key="3">
    <source>
        <dbReference type="ARBA" id="ARBA00022475"/>
    </source>
</evidence>
<keyword evidence="10 14" id="KW-0503">Monooxygenase</keyword>
<gene>
    <name evidence="14" type="ORF">ATO9_03645</name>
</gene>
<dbReference type="GO" id="GO:0006629">
    <property type="term" value="P:lipid metabolic process"/>
    <property type="evidence" value="ECO:0007669"/>
    <property type="project" value="InterPro"/>
</dbReference>
<name>A0A0A0EK92_9RHOB</name>
<organism evidence="14 15">
    <name type="scientific">Pseudooceanicola atlanticus</name>
    <dbReference type="NCBI Taxonomy" id="1461694"/>
    <lineage>
        <taxon>Bacteria</taxon>
        <taxon>Pseudomonadati</taxon>
        <taxon>Pseudomonadota</taxon>
        <taxon>Alphaproteobacteria</taxon>
        <taxon>Rhodobacterales</taxon>
        <taxon>Paracoccaceae</taxon>
        <taxon>Pseudooceanicola</taxon>
    </lineage>
</organism>
<evidence type="ECO:0000256" key="5">
    <source>
        <dbReference type="ARBA" id="ARBA00022692"/>
    </source>
</evidence>
<dbReference type="EMBL" id="AQQX01000001">
    <property type="protein sequence ID" value="KGM50588.1"/>
    <property type="molecule type" value="Genomic_DNA"/>
</dbReference>
<keyword evidence="3" id="KW-1003">Cell membrane</keyword>
<dbReference type="PANTHER" id="PTHR38674:SF1">
    <property type="entry name" value="ALKANE 1-MONOOXYGENASE 1"/>
    <property type="match status" value="1"/>
</dbReference>
<evidence type="ECO:0000256" key="7">
    <source>
        <dbReference type="ARBA" id="ARBA00022989"/>
    </source>
</evidence>
<protein>
    <submittedName>
        <fullName evidence="14">Alkane 1-monooxygenase</fullName>
    </submittedName>
</protein>
<dbReference type="InterPro" id="IPR033885">
    <property type="entry name" value="AlkB/XylM"/>
</dbReference>
<keyword evidence="15" id="KW-1185">Reference proteome</keyword>
<feature type="transmembrane region" description="Helical" evidence="12">
    <location>
        <begin position="14"/>
        <end position="33"/>
    </location>
</feature>
<sequence>MSLISTHSVDPRRALWPVGLTMPMIVPMSLLALGLGAPAWAIAVAPLVLLFGVCTAIDHIFGRDHRNISLEVLMELEGDPYYRRLLFIVTGLFALSIILACGLAASGLFGPGQLIVFGIGLGLIHAPLVLVGHELGHAKSKRDRRVAQIALGLIGYGHFSIEHNTGHHVHVATPRDPASARYGESIYRFALREIPGVFVGALRAERARLARKGLPFWHWRNAIAQSWAVTAAMALGLTLAFGPVALGVYVLICASVWFTITMANYTAHYGIARRMIDGKREPCRPEHSWNSSFFFSNLLFFNLQRHSDHHTNAQKPFQTLADVDGAPELPSGYPGVFALMLVPPLWFAVIHPMLLKAVDGDESRLNTGRQP</sequence>
<dbReference type="GO" id="GO:0005886">
    <property type="term" value="C:plasma membrane"/>
    <property type="evidence" value="ECO:0007669"/>
    <property type="project" value="UniProtKB-SubCell"/>
</dbReference>
<evidence type="ECO:0000313" key="15">
    <source>
        <dbReference type="Proteomes" id="UP000030004"/>
    </source>
</evidence>
<keyword evidence="6" id="KW-0479">Metal-binding</keyword>
<evidence type="ECO:0000256" key="4">
    <source>
        <dbReference type="ARBA" id="ARBA00022519"/>
    </source>
</evidence>
<keyword evidence="4" id="KW-0997">Cell inner membrane</keyword>
<keyword evidence="8" id="KW-0560">Oxidoreductase</keyword>
<evidence type="ECO:0000256" key="11">
    <source>
        <dbReference type="ARBA" id="ARBA00023136"/>
    </source>
</evidence>
<dbReference type="PANTHER" id="PTHR38674">
    <property type="entry name" value="ALKANE 1-MONOOXYGENASE 1"/>
    <property type="match status" value="1"/>
</dbReference>
<dbReference type="Proteomes" id="UP000030004">
    <property type="component" value="Unassembled WGS sequence"/>
</dbReference>
<proteinExistence type="inferred from homology"/>
<feature type="transmembrane region" description="Helical" evidence="12">
    <location>
        <begin position="336"/>
        <end position="355"/>
    </location>
</feature>
<feature type="transmembrane region" description="Helical" evidence="12">
    <location>
        <begin position="114"/>
        <end position="135"/>
    </location>
</feature>
<feature type="transmembrane region" description="Helical" evidence="12">
    <location>
        <begin position="248"/>
        <end position="267"/>
    </location>
</feature>
<evidence type="ECO:0000256" key="12">
    <source>
        <dbReference type="SAM" id="Phobius"/>
    </source>
</evidence>
<dbReference type="OrthoDB" id="4759734at2"/>
<dbReference type="GO" id="GO:0004497">
    <property type="term" value="F:monooxygenase activity"/>
    <property type="evidence" value="ECO:0007669"/>
    <property type="project" value="UniProtKB-KW"/>
</dbReference>
<comment type="caution">
    <text evidence="14">The sequence shown here is derived from an EMBL/GenBank/DDBJ whole genome shotgun (WGS) entry which is preliminary data.</text>
</comment>
<comment type="similarity">
    <text evidence="2">Belongs to the fatty acid desaturase type 1 family. AlkB subfamily.</text>
</comment>
<dbReference type="AlphaFoldDB" id="A0A0A0EK92"/>
<keyword evidence="9" id="KW-0408">Iron</keyword>
<evidence type="ECO:0000256" key="6">
    <source>
        <dbReference type="ARBA" id="ARBA00022723"/>
    </source>
</evidence>
<evidence type="ECO:0000256" key="10">
    <source>
        <dbReference type="ARBA" id="ARBA00023033"/>
    </source>
</evidence>
<evidence type="ECO:0000259" key="13">
    <source>
        <dbReference type="Pfam" id="PF00487"/>
    </source>
</evidence>
<dbReference type="Pfam" id="PF00487">
    <property type="entry name" value="FA_desaturase"/>
    <property type="match status" value="1"/>
</dbReference>
<dbReference type="CDD" id="cd03512">
    <property type="entry name" value="Alkane-hydroxylase"/>
    <property type="match status" value="1"/>
</dbReference>
<dbReference type="InterPro" id="IPR005804">
    <property type="entry name" value="FA_desaturase_dom"/>
</dbReference>
<dbReference type="GO" id="GO:0046872">
    <property type="term" value="F:metal ion binding"/>
    <property type="evidence" value="ECO:0007669"/>
    <property type="project" value="UniProtKB-KW"/>
</dbReference>
<comment type="subcellular location">
    <subcellularLocation>
        <location evidence="1">Cell inner membrane</location>
        <topology evidence="1">Multi-pass membrane protein</topology>
    </subcellularLocation>
</comment>
<dbReference type="eggNOG" id="COG3239">
    <property type="taxonomic scope" value="Bacteria"/>
</dbReference>
<accession>A0A0A0EK92</accession>